<dbReference type="InterPro" id="IPR003141">
    <property type="entry name" value="Pol/His_phosphatase_N"/>
</dbReference>
<dbReference type="Proteomes" id="UP001595882">
    <property type="component" value="Unassembled WGS sequence"/>
</dbReference>
<dbReference type="Gene3D" id="1.10.150.650">
    <property type="match status" value="1"/>
</dbReference>
<dbReference type="PANTHER" id="PTHR42924:SF3">
    <property type="entry name" value="POLYMERASE_HISTIDINOL PHOSPHATASE N-TERMINAL DOMAIN-CONTAINING PROTEIN"/>
    <property type="match status" value="1"/>
</dbReference>
<protein>
    <submittedName>
        <fullName evidence="2">PHP domain-containing protein</fullName>
    </submittedName>
</protein>
<dbReference type="Gene3D" id="3.20.20.140">
    <property type="entry name" value="Metal-dependent hydrolases"/>
    <property type="match status" value="1"/>
</dbReference>
<name>A0ABV8WQV2_9BACI</name>
<dbReference type="EMBL" id="JBHSDT010000003">
    <property type="protein sequence ID" value="MFC4402245.1"/>
    <property type="molecule type" value="Genomic_DNA"/>
</dbReference>
<keyword evidence="3" id="KW-1185">Reference proteome</keyword>
<comment type="caution">
    <text evidence="2">The sequence shown here is derived from an EMBL/GenBank/DDBJ whole genome shotgun (WGS) entry which is preliminary data.</text>
</comment>
<evidence type="ECO:0000313" key="2">
    <source>
        <dbReference type="EMBL" id="MFC4402245.1"/>
    </source>
</evidence>
<accession>A0ABV8WQV2</accession>
<sequence>MKADLHVHSKYSDGSDTLEEVLQQAIQQEVSSISFVDHDTTAGQQEAIKLGKKYDINVIPGIEISAYDFKRNRKVHILGYHYNLASRNIKALCEPLQKRRQRHSLWQIEQIQLAGYRISLDKISASVSPGSTIYKQHIMRQLTESSYESKTYQNLYQSLFKQDGVASGDIEYTDVFKAVQAIKQDDGIAVIAHPGQLDSYDLIPELAEAGLDGIERHHPDHTREDHLLIDTLAEKYNLMLTGGTDYHSLFGPAITIGEVNSPPNQLINK</sequence>
<dbReference type="InterPro" id="IPR016195">
    <property type="entry name" value="Pol/histidinol_Pase-like"/>
</dbReference>
<evidence type="ECO:0000313" key="3">
    <source>
        <dbReference type="Proteomes" id="UP001595882"/>
    </source>
</evidence>
<reference evidence="3" key="1">
    <citation type="journal article" date="2019" name="Int. J. Syst. Evol. Microbiol.">
        <title>The Global Catalogue of Microorganisms (GCM) 10K type strain sequencing project: providing services to taxonomists for standard genome sequencing and annotation.</title>
        <authorList>
            <consortium name="The Broad Institute Genomics Platform"/>
            <consortium name="The Broad Institute Genome Sequencing Center for Infectious Disease"/>
            <person name="Wu L."/>
            <person name="Ma J."/>
        </authorList>
    </citation>
    <scope>NUCLEOTIDE SEQUENCE [LARGE SCALE GENOMIC DNA]</scope>
    <source>
        <strain evidence="3">CCUG 37865</strain>
    </source>
</reference>
<dbReference type="InterPro" id="IPR004013">
    <property type="entry name" value="PHP_dom"/>
</dbReference>
<dbReference type="Pfam" id="PF02811">
    <property type="entry name" value="PHP"/>
    <property type="match status" value="1"/>
</dbReference>
<dbReference type="SMART" id="SM00481">
    <property type="entry name" value="POLIIIAc"/>
    <property type="match status" value="1"/>
</dbReference>
<dbReference type="SUPFAM" id="SSF89550">
    <property type="entry name" value="PHP domain-like"/>
    <property type="match status" value="1"/>
</dbReference>
<dbReference type="PANTHER" id="PTHR42924">
    <property type="entry name" value="EXONUCLEASE"/>
    <property type="match status" value="1"/>
</dbReference>
<gene>
    <name evidence="2" type="ORF">ACFOY7_04045</name>
</gene>
<proteinExistence type="predicted"/>
<dbReference type="InterPro" id="IPR052018">
    <property type="entry name" value="PHP_domain"/>
</dbReference>
<organism evidence="2 3">
    <name type="scientific">Gracilibacillus xinjiangensis</name>
    <dbReference type="NCBI Taxonomy" id="1193282"/>
    <lineage>
        <taxon>Bacteria</taxon>
        <taxon>Bacillati</taxon>
        <taxon>Bacillota</taxon>
        <taxon>Bacilli</taxon>
        <taxon>Bacillales</taxon>
        <taxon>Bacillaceae</taxon>
        <taxon>Gracilibacillus</taxon>
    </lineage>
</organism>
<dbReference type="RefSeq" id="WP_390249642.1">
    <property type="nucleotide sequence ID" value="NZ_JBHSDT010000003.1"/>
</dbReference>
<dbReference type="CDD" id="cd07438">
    <property type="entry name" value="PHP_HisPPase_AMP"/>
    <property type="match status" value="1"/>
</dbReference>
<feature type="domain" description="Polymerase/histidinol phosphatase N-terminal" evidence="1">
    <location>
        <begin position="3"/>
        <end position="68"/>
    </location>
</feature>
<evidence type="ECO:0000259" key="1">
    <source>
        <dbReference type="SMART" id="SM00481"/>
    </source>
</evidence>